<accession>A0A2T6ZCE3</accession>
<sequence length="397" mass="44323">MSAPEVSASSRTPFSTPANNLLWIPPPQDMPIAAAAPPRPELTLSAADYTKLQTYITTTTALPQSYEAYKTLYPDVLSPLTANNLYSRTGQTLVSTAALTKSYQLSFSEISDIAGAFIGFATQARLWYPRLQTQLLGLDATPGEARQGREWEGMKSAAIMALKTLSDLAEKKEGRIGAILAQFTSLRTETLSLKTAIQGITEELSNLQDNITREFADRSVKLQTLRVQRDLVEEERSQRNRERNRALLGLGYMFKDPLFGLLSTAATVSNIHTQYESKRRERNNLDNEIGAVHDCMATLEKAKVTTDSLEHTLVGILSVVDAFLEVCRPIKDTFRTMQTNFDHVSASLHATCNSTTGDGFLWAIEDLQKAYEVWERIAECAYEFQSEEFLKVCVRRE</sequence>
<dbReference type="SUPFAM" id="SSF58100">
    <property type="entry name" value="Bacterial hemolysins"/>
    <property type="match status" value="1"/>
</dbReference>
<protein>
    <submittedName>
        <fullName evidence="1">Uncharacterized protein</fullName>
    </submittedName>
</protein>
<proteinExistence type="predicted"/>
<organism evidence="1 2">
    <name type="scientific">Tuber borchii</name>
    <name type="common">White truffle</name>
    <dbReference type="NCBI Taxonomy" id="42251"/>
    <lineage>
        <taxon>Eukaryota</taxon>
        <taxon>Fungi</taxon>
        <taxon>Dikarya</taxon>
        <taxon>Ascomycota</taxon>
        <taxon>Pezizomycotina</taxon>
        <taxon>Pezizomycetes</taxon>
        <taxon>Pezizales</taxon>
        <taxon>Tuberaceae</taxon>
        <taxon>Tuber</taxon>
    </lineage>
</organism>
<gene>
    <name evidence="1" type="ORF">B9Z19DRAFT_1058439</name>
</gene>
<dbReference type="EMBL" id="NESQ01000408">
    <property type="protein sequence ID" value="PUU73160.1"/>
    <property type="molecule type" value="Genomic_DNA"/>
</dbReference>
<reference evidence="1 2" key="1">
    <citation type="submission" date="2017-04" db="EMBL/GenBank/DDBJ databases">
        <title>Draft genome sequence of Tuber borchii Vittad., a whitish edible truffle.</title>
        <authorList>
            <consortium name="DOE Joint Genome Institute"/>
            <person name="Murat C."/>
            <person name="Kuo A."/>
            <person name="Barry K.W."/>
            <person name="Clum A."/>
            <person name="Dockter R.B."/>
            <person name="Fauchery L."/>
            <person name="Iotti M."/>
            <person name="Kohler A."/>
            <person name="Labutti K."/>
            <person name="Lindquist E.A."/>
            <person name="Lipzen A."/>
            <person name="Ohm R.A."/>
            <person name="Wang M."/>
            <person name="Grigoriev I.V."/>
            <person name="Zambonelli A."/>
            <person name="Martin F.M."/>
        </authorList>
    </citation>
    <scope>NUCLEOTIDE SEQUENCE [LARGE SCALE GENOMIC DNA]</scope>
    <source>
        <strain evidence="1 2">Tbo3840</strain>
    </source>
</reference>
<evidence type="ECO:0000313" key="1">
    <source>
        <dbReference type="EMBL" id="PUU73160.1"/>
    </source>
</evidence>
<dbReference type="OrthoDB" id="5360505at2759"/>
<name>A0A2T6ZCE3_TUBBO</name>
<dbReference type="Proteomes" id="UP000244722">
    <property type="component" value="Unassembled WGS sequence"/>
</dbReference>
<dbReference type="AlphaFoldDB" id="A0A2T6ZCE3"/>
<keyword evidence="2" id="KW-1185">Reference proteome</keyword>
<dbReference type="STRING" id="42251.A0A2T6ZCE3"/>
<comment type="caution">
    <text evidence="1">The sequence shown here is derived from an EMBL/GenBank/DDBJ whole genome shotgun (WGS) entry which is preliminary data.</text>
</comment>
<dbReference type="Gene3D" id="1.20.1170.10">
    <property type="match status" value="1"/>
</dbReference>
<evidence type="ECO:0000313" key="2">
    <source>
        <dbReference type="Proteomes" id="UP000244722"/>
    </source>
</evidence>